<comment type="similarity">
    <text evidence="2 8">Belongs to the nucleobase:cation symporter-2 (NCS2) (TC 2.A.40) family. Azg-like subfamily.</text>
</comment>
<feature type="transmembrane region" description="Helical" evidence="9">
    <location>
        <begin position="110"/>
        <end position="130"/>
    </location>
</feature>
<proteinExistence type="inferred from homology"/>
<evidence type="ECO:0000256" key="2">
    <source>
        <dbReference type="ARBA" id="ARBA00005697"/>
    </source>
</evidence>
<keyword evidence="7 8" id="KW-0472">Membrane</keyword>
<sequence>MANLTPLAEFFGFSALKTGFRQEAIAAVTTFVTMAYILAVNPAILSNAIFLETPGDLFGELVVATALAAAIATLVMGLYAKYPFALAPGMGLNAYFAFSVVLGLGIPWPVALAAVFVEGVLFMILTALNLRGAIVRAIPDGLKYATSAGIGLFIAYIALTESEIIIADEVTTTALNDLTQGVPALTVLGLGITAALMARRLRGALLWGILATAVLAWGLGVAAPPEAIVSLPPLPVHLLGQGLMGLGTALSVNPGQFLTVMVVFFFVDFFDTVGTLTGLGVKAGYLKSGQEFPRLNRAFMADAVGTTVGALLGTSTTTAYIESAAGVSEGGRSGFTAVGVAGLFLLSLFFTPLLAGIPEFATAPALILVGVLMMGTVRQIRWDDPAEAISAFLTMVIMPLSYSIADGLAVGAIAYPLLKSCQGRFREIPIAMWVLAGLFVIKLTVLNSP</sequence>
<keyword evidence="4 8" id="KW-1003">Cell membrane</keyword>
<evidence type="ECO:0000256" key="1">
    <source>
        <dbReference type="ARBA" id="ARBA00004651"/>
    </source>
</evidence>
<dbReference type="Proteomes" id="UP001056708">
    <property type="component" value="Chromosome"/>
</dbReference>
<evidence type="ECO:0000313" key="10">
    <source>
        <dbReference type="EMBL" id="USR91747.1"/>
    </source>
</evidence>
<evidence type="ECO:0000256" key="3">
    <source>
        <dbReference type="ARBA" id="ARBA00022448"/>
    </source>
</evidence>
<evidence type="ECO:0000256" key="9">
    <source>
        <dbReference type="SAM" id="Phobius"/>
    </source>
</evidence>
<feature type="transmembrane region" description="Helical" evidence="9">
    <location>
        <begin position="361"/>
        <end position="380"/>
    </location>
</feature>
<evidence type="ECO:0000256" key="6">
    <source>
        <dbReference type="ARBA" id="ARBA00022989"/>
    </source>
</evidence>
<dbReference type="InterPro" id="IPR006043">
    <property type="entry name" value="NCS2"/>
</dbReference>
<gene>
    <name evidence="10" type="ORF">NEA10_03185</name>
</gene>
<evidence type="ECO:0000256" key="7">
    <source>
        <dbReference type="ARBA" id="ARBA00023136"/>
    </source>
</evidence>
<feature type="transmembrane region" description="Helical" evidence="9">
    <location>
        <begin position="57"/>
        <end position="79"/>
    </location>
</feature>
<keyword evidence="5 8" id="KW-0812">Transmembrane</keyword>
<evidence type="ECO:0000256" key="5">
    <source>
        <dbReference type="ARBA" id="ARBA00022692"/>
    </source>
</evidence>
<feature type="transmembrane region" description="Helical" evidence="9">
    <location>
        <begin position="86"/>
        <end position="104"/>
    </location>
</feature>
<feature type="transmembrane region" description="Helical" evidence="9">
    <location>
        <begin position="24"/>
        <end position="45"/>
    </location>
</feature>
<dbReference type="RefSeq" id="WP_252663777.1">
    <property type="nucleotide sequence ID" value="NZ_CP098611.1"/>
</dbReference>
<name>A0ABY5ASE5_9CYAN</name>
<feature type="transmembrane region" description="Helical" evidence="9">
    <location>
        <begin position="142"/>
        <end position="159"/>
    </location>
</feature>
<keyword evidence="11" id="KW-1185">Reference proteome</keyword>
<dbReference type="PANTHER" id="PTHR43337:SF1">
    <property type="entry name" value="XANTHINE_URACIL PERMEASE C887.17-RELATED"/>
    <property type="match status" value="1"/>
</dbReference>
<dbReference type="EMBL" id="CP098611">
    <property type="protein sequence ID" value="USR91747.1"/>
    <property type="molecule type" value="Genomic_DNA"/>
</dbReference>
<evidence type="ECO:0000313" key="11">
    <source>
        <dbReference type="Proteomes" id="UP001056708"/>
    </source>
</evidence>
<feature type="transmembrane region" description="Helical" evidence="9">
    <location>
        <begin position="430"/>
        <end position="448"/>
    </location>
</feature>
<dbReference type="InterPro" id="IPR045018">
    <property type="entry name" value="Azg-like"/>
</dbReference>
<feature type="transmembrane region" description="Helical" evidence="9">
    <location>
        <begin position="333"/>
        <end position="354"/>
    </location>
</feature>
<keyword evidence="6 8" id="KW-1133">Transmembrane helix</keyword>
<feature type="transmembrane region" description="Helical" evidence="9">
    <location>
        <begin position="179"/>
        <end position="197"/>
    </location>
</feature>
<evidence type="ECO:0000256" key="4">
    <source>
        <dbReference type="ARBA" id="ARBA00022475"/>
    </source>
</evidence>
<comment type="subcellular location">
    <subcellularLocation>
        <location evidence="1 8">Cell membrane</location>
        <topology evidence="1 8">Multi-pass membrane protein</topology>
    </subcellularLocation>
</comment>
<organism evidence="10 11">
    <name type="scientific">Phormidium yuhuli AB48</name>
    <dbReference type="NCBI Taxonomy" id="2940671"/>
    <lineage>
        <taxon>Bacteria</taxon>
        <taxon>Bacillati</taxon>
        <taxon>Cyanobacteriota</taxon>
        <taxon>Cyanophyceae</taxon>
        <taxon>Oscillatoriophycideae</taxon>
        <taxon>Oscillatoriales</taxon>
        <taxon>Oscillatoriaceae</taxon>
        <taxon>Phormidium</taxon>
        <taxon>Phormidium yuhuli</taxon>
    </lineage>
</organism>
<dbReference type="PIRSF" id="PIRSF005353">
    <property type="entry name" value="PbuG"/>
    <property type="match status" value="1"/>
</dbReference>
<feature type="transmembrane region" description="Helical" evidence="9">
    <location>
        <begin position="204"/>
        <end position="223"/>
    </location>
</feature>
<accession>A0ABY5ASE5</accession>
<reference evidence="10" key="1">
    <citation type="submission" date="2022-06" db="EMBL/GenBank/DDBJ databases">
        <title>Genome sequence of Phormidium yuhuli AB48 isolated from an industrial photobioreactor environment.</title>
        <authorList>
            <person name="Qiu Y."/>
            <person name="Noonan A.J.C."/>
            <person name="Dofher K."/>
            <person name="Koch M."/>
            <person name="Kieft B."/>
            <person name="Lin X."/>
            <person name="Ziels R.M."/>
            <person name="Hallam S.J."/>
        </authorList>
    </citation>
    <scope>NUCLEOTIDE SEQUENCE</scope>
    <source>
        <strain evidence="10">AB48</strain>
    </source>
</reference>
<dbReference type="PANTHER" id="PTHR43337">
    <property type="entry name" value="XANTHINE/URACIL PERMEASE C887.17-RELATED"/>
    <property type="match status" value="1"/>
</dbReference>
<protein>
    <submittedName>
        <fullName evidence="10">NCS2 family permease</fullName>
    </submittedName>
</protein>
<keyword evidence="3 8" id="KW-0813">Transport</keyword>
<feature type="transmembrane region" description="Helical" evidence="9">
    <location>
        <begin position="392"/>
        <end position="418"/>
    </location>
</feature>
<evidence type="ECO:0000256" key="8">
    <source>
        <dbReference type="PIRNR" id="PIRNR005353"/>
    </source>
</evidence>
<dbReference type="InterPro" id="IPR026033">
    <property type="entry name" value="Azg-like_bact_archaea"/>
</dbReference>
<dbReference type="Pfam" id="PF00860">
    <property type="entry name" value="Xan_ur_permease"/>
    <property type="match status" value="1"/>
</dbReference>